<organism evidence="2">
    <name type="scientific">hydrocarbon metagenome</name>
    <dbReference type="NCBI Taxonomy" id="938273"/>
    <lineage>
        <taxon>unclassified sequences</taxon>
        <taxon>metagenomes</taxon>
        <taxon>ecological metagenomes</taxon>
    </lineage>
</organism>
<sequence>MHRSRENGKPGTSKTHATGITRVREAQPDADASGPGPVSIIFPRKSLIPAGETLLNGMWSR</sequence>
<reference evidence="2" key="1">
    <citation type="journal article" date="2015" name="Proc. Natl. Acad. Sci. U.S.A.">
        <title>Networks of energetic and metabolic interactions define dynamics in microbial communities.</title>
        <authorList>
            <person name="Embree M."/>
            <person name="Liu J.K."/>
            <person name="Al-Bassam M.M."/>
            <person name="Zengler K."/>
        </authorList>
    </citation>
    <scope>NUCLEOTIDE SEQUENCE</scope>
</reference>
<gene>
    <name evidence="2" type="ORF">ASZ90_015614</name>
</gene>
<evidence type="ECO:0000313" key="2">
    <source>
        <dbReference type="EMBL" id="KUG14740.1"/>
    </source>
</evidence>
<evidence type="ECO:0000256" key="1">
    <source>
        <dbReference type="SAM" id="MobiDB-lite"/>
    </source>
</evidence>
<dbReference type="AlphaFoldDB" id="A0A0W8F1G6"/>
<accession>A0A0W8F1G6</accession>
<dbReference type="EMBL" id="LNQE01001624">
    <property type="protein sequence ID" value="KUG14740.1"/>
    <property type="molecule type" value="Genomic_DNA"/>
</dbReference>
<comment type="caution">
    <text evidence="2">The sequence shown here is derived from an EMBL/GenBank/DDBJ whole genome shotgun (WGS) entry which is preliminary data.</text>
</comment>
<proteinExistence type="predicted"/>
<protein>
    <submittedName>
        <fullName evidence="2">Uncharacterized protein</fullName>
    </submittedName>
</protein>
<feature type="region of interest" description="Disordered" evidence="1">
    <location>
        <begin position="1"/>
        <end position="37"/>
    </location>
</feature>
<name>A0A0W8F1G6_9ZZZZ</name>